<evidence type="ECO:0000313" key="2">
    <source>
        <dbReference type="EMBL" id="MCY4725221.1"/>
    </source>
</evidence>
<feature type="chain" id="PRO_5046901382" description="WD40-like Beta Propeller Repeat" evidence="1">
    <location>
        <begin position="35"/>
        <end position="361"/>
    </location>
</feature>
<organism evidence="2 3">
    <name type="scientific">Nocardioides pini</name>
    <dbReference type="NCBI Taxonomy" id="2975053"/>
    <lineage>
        <taxon>Bacteria</taxon>
        <taxon>Bacillati</taxon>
        <taxon>Actinomycetota</taxon>
        <taxon>Actinomycetes</taxon>
        <taxon>Propionibacteriales</taxon>
        <taxon>Nocardioidaceae</taxon>
        <taxon>Nocardioides</taxon>
    </lineage>
</organism>
<evidence type="ECO:0000313" key="3">
    <source>
        <dbReference type="Proteomes" id="UP001074726"/>
    </source>
</evidence>
<reference evidence="2" key="1">
    <citation type="submission" date="2022-08" db="EMBL/GenBank/DDBJ databases">
        <title>Genome sequencing of Nocardioides sp. STR2.</title>
        <authorList>
            <person name="So Y."/>
        </authorList>
    </citation>
    <scope>NUCLEOTIDE SEQUENCE</scope>
    <source>
        <strain evidence="2">STR2</strain>
    </source>
</reference>
<protein>
    <recommendedName>
        <fullName evidence="4">WD40-like Beta Propeller Repeat</fullName>
    </recommendedName>
</protein>
<accession>A0ABT4C8S8</accession>
<dbReference type="InterPro" id="IPR006311">
    <property type="entry name" value="TAT_signal"/>
</dbReference>
<sequence>MTTSLRAASRATLVAAAGLGLAAALSPAAPATSAADTATAMSSRPAPTTVLDVRGLEQGDPPAVRWSERRSGRTVIHGAGGATTPAPNRLDQFAPMGSGYVIQTIGAGGSTTRWLGADGTSGERSWKTGYGLAVSAQGKAVAFSGKGGRVWSIDEFGDRVLRFNPVPINGRGRAVAVFGEDCKESSTSNGCAVYVNGSRRAYYTSSHGIVDRVPRLRLTSTGRGRWVGGITSLSDAGSCSAMLRSWKVAWRTCDNQFSDISPDDRHVLGTPAYADGFGPTSLDVLSTTDGSVVRSFTSARNGRSATYFDEVWEDAGHVLVVTYQADRWAVVRLGVDGSMEYAVAPRRGTMDIRAPFQLQTR</sequence>
<keyword evidence="3" id="KW-1185">Reference proteome</keyword>
<feature type="signal peptide" evidence="1">
    <location>
        <begin position="1"/>
        <end position="34"/>
    </location>
</feature>
<dbReference type="EMBL" id="JAPPUX010000001">
    <property type="protein sequence ID" value="MCY4725221.1"/>
    <property type="molecule type" value="Genomic_DNA"/>
</dbReference>
<name>A0ABT4C8S8_9ACTN</name>
<dbReference type="Proteomes" id="UP001074726">
    <property type="component" value="Unassembled WGS sequence"/>
</dbReference>
<dbReference type="RefSeq" id="WP_268110026.1">
    <property type="nucleotide sequence ID" value="NZ_JAPPUX010000001.1"/>
</dbReference>
<gene>
    <name evidence="2" type="ORF">NYO98_02945</name>
</gene>
<proteinExistence type="predicted"/>
<dbReference type="PROSITE" id="PS51318">
    <property type="entry name" value="TAT"/>
    <property type="match status" value="1"/>
</dbReference>
<evidence type="ECO:0000256" key="1">
    <source>
        <dbReference type="SAM" id="SignalP"/>
    </source>
</evidence>
<evidence type="ECO:0008006" key="4">
    <source>
        <dbReference type="Google" id="ProtNLM"/>
    </source>
</evidence>
<comment type="caution">
    <text evidence="2">The sequence shown here is derived from an EMBL/GenBank/DDBJ whole genome shotgun (WGS) entry which is preliminary data.</text>
</comment>
<keyword evidence="1" id="KW-0732">Signal</keyword>